<dbReference type="EMBL" id="CP007790">
    <property type="protein sequence ID" value="AJK69332.1"/>
    <property type="molecule type" value="Genomic_DNA"/>
</dbReference>
<dbReference type="STRING" id="1224162.B840_08670"/>
<dbReference type="GO" id="GO:0006508">
    <property type="term" value="P:proteolysis"/>
    <property type="evidence" value="ECO:0007669"/>
    <property type="project" value="InterPro"/>
</dbReference>
<dbReference type="KEGG" id="cmq:B840_08670"/>
<dbReference type="InterPro" id="IPR009003">
    <property type="entry name" value="Peptidase_S1_PA"/>
</dbReference>
<reference evidence="3 4" key="1">
    <citation type="submission" date="2014-05" db="EMBL/GenBank/DDBJ databases">
        <title>Complete genome sequence of Corynebacterium marinum DSM 44953.</title>
        <authorList>
            <person name="Schaffert L."/>
            <person name="Albersmeier A."/>
            <person name="Kalinowski J."/>
            <person name="Ruckert C."/>
        </authorList>
    </citation>
    <scope>NUCLEOTIDE SEQUENCE [LARGE SCALE GENOMIC DNA]</scope>
    <source>
        <strain evidence="3 4">DSM 44953</strain>
    </source>
</reference>
<evidence type="ECO:0000256" key="1">
    <source>
        <dbReference type="SAM" id="MobiDB-lite"/>
    </source>
</evidence>
<dbReference type="InterPro" id="IPR043504">
    <property type="entry name" value="Peptidase_S1_PA_chymotrypsin"/>
</dbReference>
<dbReference type="InterPro" id="IPR033116">
    <property type="entry name" value="TRYPSIN_SER"/>
</dbReference>
<dbReference type="AlphaFoldDB" id="A0A0B6THD1"/>
<evidence type="ECO:0000313" key="3">
    <source>
        <dbReference type="EMBL" id="AJK69332.1"/>
    </source>
</evidence>
<name>A0A0B6THD1_9CORY</name>
<sequence length="292" mass="30053">MNTRLWAGLAAVTAVGVGSLISWSVEEQERNPTPAAEVAAAAPRQTPTQLRAPAASPWAPGTGVTITKTVPVPGETIQVGQCTVAYSFTADDRGYAVTASHCGMPGDHVWATVDGVNADFSAPVGTFIYSDLYDAASSRLDVGVIEITNPRYVMASPDPLADTVVAESVGELPEVICKFGVTTGETCGEPINSTGVEILADHDGVELRAVAATARVCARAGDSGGPVYADFDGRRVIVGLVSGTRDAGGELACTEPGAGPMTMSYTSMPAIQTVLDRVVPGARFEPRVGVTG</sequence>
<feature type="region of interest" description="Disordered" evidence="1">
    <location>
        <begin position="32"/>
        <end position="58"/>
    </location>
</feature>
<proteinExistence type="predicted"/>
<dbReference type="SUPFAM" id="SSF50494">
    <property type="entry name" value="Trypsin-like serine proteases"/>
    <property type="match status" value="1"/>
</dbReference>
<dbReference type="OrthoDB" id="4411800at2"/>
<dbReference type="GO" id="GO:0004252">
    <property type="term" value="F:serine-type endopeptidase activity"/>
    <property type="evidence" value="ECO:0007669"/>
    <property type="project" value="InterPro"/>
</dbReference>
<dbReference type="HOGENOM" id="CLU_078178_0_0_11"/>
<dbReference type="InterPro" id="IPR001254">
    <property type="entry name" value="Trypsin_dom"/>
</dbReference>
<evidence type="ECO:0000259" key="2">
    <source>
        <dbReference type="Pfam" id="PF00089"/>
    </source>
</evidence>
<dbReference type="Proteomes" id="UP000031928">
    <property type="component" value="Chromosome"/>
</dbReference>
<dbReference type="InterPro" id="IPR018114">
    <property type="entry name" value="TRYPSIN_HIS"/>
</dbReference>
<protein>
    <recommendedName>
        <fullName evidence="2">Peptidase S1 domain-containing protein</fullName>
    </recommendedName>
</protein>
<dbReference type="RefSeq" id="WP_052491140.1">
    <property type="nucleotide sequence ID" value="NZ_CP007790.1"/>
</dbReference>
<dbReference type="PROSITE" id="PS00134">
    <property type="entry name" value="TRYPSIN_HIS"/>
    <property type="match status" value="1"/>
</dbReference>
<keyword evidence="4" id="KW-1185">Reference proteome</keyword>
<accession>A0A0B6THD1</accession>
<dbReference type="Gene3D" id="2.40.10.10">
    <property type="entry name" value="Trypsin-like serine proteases"/>
    <property type="match status" value="2"/>
</dbReference>
<evidence type="ECO:0000313" key="4">
    <source>
        <dbReference type="Proteomes" id="UP000031928"/>
    </source>
</evidence>
<dbReference type="Pfam" id="PF00089">
    <property type="entry name" value="Trypsin"/>
    <property type="match status" value="1"/>
</dbReference>
<dbReference type="PROSITE" id="PS00135">
    <property type="entry name" value="TRYPSIN_SER"/>
    <property type="match status" value="1"/>
</dbReference>
<organism evidence="3 4">
    <name type="scientific">Corynebacterium marinum DSM 44953</name>
    <dbReference type="NCBI Taxonomy" id="1224162"/>
    <lineage>
        <taxon>Bacteria</taxon>
        <taxon>Bacillati</taxon>
        <taxon>Actinomycetota</taxon>
        <taxon>Actinomycetes</taxon>
        <taxon>Mycobacteriales</taxon>
        <taxon>Corynebacteriaceae</taxon>
        <taxon>Corynebacterium</taxon>
    </lineage>
</organism>
<gene>
    <name evidence="3" type="ORF">B840_08670</name>
</gene>
<feature type="domain" description="Peptidase S1" evidence="2">
    <location>
        <begin position="95"/>
        <end position="245"/>
    </location>
</feature>